<accession>A0A0D0CMI1</accession>
<evidence type="ECO:0000313" key="3">
    <source>
        <dbReference type="Proteomes" id="UP000053593"/>
    </source>
</evidence>
<dbReference type="EMBL" id="KN834778">
    <property type="protein sequence ID" value="KIK59847.1"/>
    <property type="molecule type" value="Genomic_DNA"/>
</dbReference>
<evidence type="ECO:0000313" key="2">
    <source>
        <dbReference type="EMBL" id="KIK59847.1"/>
    </source>
</evidence>
<keyword evidence="1" id="KW-1133">Transmembrane helix</keyword>
<keyword evidence="1" id="KW-0472">Membrane</keyword>
<proteinExistence type="predicted"/>
<name>A0A0D0CMI1_9AGAR</name>
<feature type="transmembrane region" description="Helical" evidence="1">
    <location>
        <begin position="38"/>
        <end position="57"/>
    </location>
</feature>
<reference evidence="2 3" key="1">
    <citation type="submission" date="2014-04" db="EMBL/GenBank/DDBJ databases">
        <title>Evolutionary Origins and Diversification of the Mycorrhizal Mutualists.</title>
        <authorList>
            <consortium name="DOE Joint Genome Institute"/>
            <consortium name="Mycorrhizal Genomics Consortium"/>
            <person name="Kohler A."/>
            <person name="Kuo A."/>
            <person name="Nagy L.G."/>
            <person name="Floudas D."/>
            <person name="Copeland A."/>
            <person name="Barry K.W."/>
            <person name="Cichocki N."/>
            <person name="Veneault-Fourrey C."/>
            <person name="LaButti K."/>
            <person name="Lindquist E.A."/>
            <person name="Lipzen A."/>
            <person name="Lundell T."/>
            <person name="Morin E."/>
            <person name="Murat C."/>
            <person name="Riley R."/>
            <person name="Ohm R."/>
            <person name="Sun H."/>
            <person name="Tunlid A."/>
            <person name="Henrissat B."/>
            <person name="Grigoriev I.V."/>
            <person name="Hibbett D.S."/>
            <person name="Martin F."/>
        </authorList>
    </citation>
    <scope>NUCLEOTIDE SEQUENCE [LARGE SCALE GENOMIC DNA]</scope>
    <source>
        <strain evidence="2 3">FD-317 M1</strain>
    </source>
</reference>
<gene>
    <name evidence="2" type="ORF">GYMLUDRAFT_44316</name>
</gene>
<dbReference type="Proteomes" id="UP000053593">
    <property type="component" value="Unassembled WGS sequence"/>
</dbReference>
<evidence type="ECO:0000256" key="1">
    <source>
        <dbReference type="SAM" id="Phobius"/>
    </source>
</evidence>
<keyword evidence="1" id="KW-0812">Transmembrane</keyword>
<protein>
    <submittedName>
        <fullName evidence="2">Uncharacterized protein</fullName>
    </submittedName>
</protein>
<sequence>MVTRNRFLAWPGILFAINATINQHALRAKEGSSGPLGNLALSVMALIASYIPLFVITPTNATAASSS</sequence>
<dbReference type="HOGENOM" id="CLU_2812626_0_0_1"/>
<dbReference type="AlphaFoldDB" id="A0A0D0CMI1"/>
<keyword evidence="3" id="KW-1185">Reference proteome</keyword>
<dbReference type="OrthoDB" id="284718at2759"/>
<organism evidence="2 3">
    <name type="scientific">Collybiopsis luxurians FD-317 M1</name>
    <dbReference type="NCBI Taxonomy" id="944289"/>
    <lineage>
        <taxon>Eukaryota</taxon>
        <taxon>Fungi</taxon>
        <taxon>Dikarya</taxon>
        <taxon>Basidiomycota</taxon>
        <taxon>Agaricomycotina</taxon>
        <taxon>Agaricomycetes</taxon>
        <taxon>Agaricomycetidae</taxon>
        <taxon>Agaricales</taxon>
        <taxon>Marasmiineae</taxon>
        <taxon>Omphalotaceae</taxon>
        <taxon>Collybiopsis</taxon>
        <taxon>Collybiopsis luxurians</taxon>
    </lineage>
</organism>